<evidence type="ECO:0000256" key="8">
    <source>
        <dbReference type="ARBA" id="ARBA00015499"/>
    </source>
</evidence>
<accession>A0A9P4Q3C5</accession>
<comment type="cofactor">
    <cofactor evidence="3">
        <name>FAD</name>
        <dbReference type="ChEBI" id="CHEBI:57692"/>
    </cofactor>
</comment>
<evidence type="ECO:0000256" key="6">
    <source>
        <dbReference type="ARBA" id="ARBA00011738"/>
    </source>
</evidence>
<evidence type="ECO:0000256" key="7">
    <source>
        <dbReference type="ARBA" id="ARBA00012673"/>
    </source>
</evidence>
<dbReference type="Proteomes" id="UP000799441">
    <property type="component" value="Unassembled WGS sequence"/>
</dbReference>
<feature type="compositionally biased region" description="Basic and acidic residues" evidence="16">
    <location>
        <begin position="70"/>
        <end position="84"/>
    </location>
</feature>
<dbReference type="InterPro" id="IPR039261">
    <property type="entry name" value="FNR_nucleotide-bd"/>
</dbReference>
<comment type="subunit">
    <text evidence="6">Homodimer.</text>
</comment>
<dbReference type="PROSITE" id="PS50255">
    <property type="entry name" value="CYTOCHROME_B5_2"/>
    <property type="match status" value="1"/>
</dbReference>
<comment type="caution">
    <text evidence="19">The sequence shown here is derived from an EMBL/GenBank/DDBJ whole genome shotgun (WGS) entry which is preliminary data.</text>
</comment>
<dbReference type="Pfam" id="PF03404">
    <property type="entry name" value="Mo-co_dimer"/>
    <property type="match status" value="1"/>
</dbReference>
<keyword evidence="10" id="KW-0285">Flavoprotein</keyword>
<evidence type="ECO:0000256" key="4">
    <source>
        <dbReference type="ARBA" id="ARBA00003838"/>
    </source>
</evidence>
<dbReference type="GO" id="GO:0006790">
    <property type="term" value="P:sulfur compound metabolic process"/>
    <property type="evidence" value="ECO:0007669"/>
    <property type="project" value="TreeGrafter"/>
</dbReference>
<dbReference type="Gene3D" id="3.40.50.80">
    <property type="entry name" value="Nucleotide-binding domain of ferredoxin-NADP reductase (FNR) module"/>
    <property type="match status" value="1"/>
</dbReference>
<evidence type="ECO:0000256" key="11">
    <source>
        <dbReference type="ARBA" id="ARBA00022723"/>
    </source>
</evidence>
<keyword evidence="12" id="KW-0274">FAD</keyword>
<feature type="compositionally biased region" description="Polar residues" evidence="16">
    <location>
        <begin position="178"/>
        <end position="188"/>
    </location>
</feature>
<dbReference type="InterPro" id="IPR017938">
    <property type="entry name" value="Riboflavin_synthase-like_b-brl"/>
</dbReference>
<dbReference type="InterPro" id="IPR036374">
    <property type="entry name" value="OxRdtase_Mopterin-bd_sf"/>
</dbReference>
<evidence type="ECO:0000256" key="16">
    <source>
        <dbReference type="SAM" id="MobiDB-lite"/>
    </source>
</evidence>
<dbReference type="AlphaFoldDB" id="A0A9P4Q3C5"/>
<protein>
    <recommendedName>
        <fullName evidence="8">Nitrate reductase [NADPH]</fullName>
        <ecNumber evidence="7">1.7.1.3</ecNumber>
    </recommendedName>
</protein>
<feature type="compositionally biased region" description="Basic and acidic residues" evidence="16">
    <location>
        <begin position="135"/>
        <end position="153"/>
    </location>
</feature>
<organism evidence="19 20">
    <name type="scientific">Polychaeton citri CBS 116435</name>
    <dbReference type="NCBI Taxonomy" id="1314669"/>
    <lineage>
        <taxon>Eukaryota</taxon>
        <taxon>Fungi</taxon>
        <taxon>Dikarya</taxon>
        <taxon>Ascomycota</taxon>
        <taxon>Pezizomycotina</taxon>
        <taxon>Dothideomycetes</taxon>
        <taxon>Dothideomycetidae</taxon>
        <taxon>Capnodiales</taxon>
        <taxon>Capnodiaceae</taxon>
        <taxon>Polychaeton</taxon>
    </lineage>
</organism>
<name>A0A9P4Q3C5_9PEZI</name>
<evidence type="ECO:0000259" key="17">
    <source>
        <dbReference type="PROSITE" id="PS50255"/>
    </source>
</evidence>
<dbReference type="InterPro" id="IPR001199">
    <property type="entry name" value="Cyt_B5-like_heme/steroid-bd"/>
</dbReference>
<proteinExistence type="inferred from homology"/>
<dbReference type="Pfam" id="PF00175">
    <property type="entry name" value="NAD_binding_1"/>
    <property type="match status" value="1"/>
</dbReference>
<dbReference type="InterPro" id="IPR000572">
    <property type="entry name" value="OxRdtase_Mopterin-bd_dom"/>
</dbReference>
<feature type="compositionally biased region" description="Basic and acidic residues" evidence="16">
    <location>
        <begin position="7"/>
        <end position="19"/>
    </location>
</feature>
<dbReference type="EMBL" id="MU003822">
    <property type="protein sequence ID" value="KAF2718598.1"/>
    <property type="molecule type" value="Genomic_DNA"/>
</dbReference>
<keyword evidence="9" id="KW-0500">Molybdenum</keyword>
<dbReference type="Gene3D" id="3.10.120.10">
    <property type="entry name" value="Cytochrome b5-like heme/steroid binding domain"/>
    <property type="match status" value="1"/>
</dbReference>
<dbReference type="PRINTS" id="PR00406">
    <property type="entry name" value="CYTB5RDTASE"/>
</dbReference>
<evidence type="ECO:0000313" key="19">
    <source>
        <dbReference type="EMBL" id="KAF2718598.1"/>
    </source>
</evidence>
<dbReference type="GO" id="GO:0042128">
    <property type="term" value="P:nitrate assimilation"/>
    <property type="evidence" value="ECO:0007669"/>
    <property type="project" value="UniProtKB-KW"/>
</dbReference>
<dbReference type="Gene3D" id="2.60.40.650">
    <property type="match status" value="1"/>
</dbReference>
<keyword evidence="14" id="KW-0534">Nitrate assimilation</keyword>
<comment type="function">
    <text evidence="4">Nitrate reductase is a key enzyme involved in the first step of nitrate assimilation in plants, fungi and bacteria.</text>
</comment>
<evidence type="ECO:0000256" key="14">
    <source>
        <dbReference type="ARBA" id="ARBA00023063"/>
    </source>
</evidence>
<feature type="region of interest" description="Disordered" evidence="16">
    <location>
        <begin position="128"/>
        <end position="206"/>
    </location>
</feature>
<evidence type="ECO:0000256" key="9">
    <source>
        <dbReference type="ARBA" id="ARBA00022505"/>
    </source>
</evidence>
<evidence type="ECO:0000256" key="15">
    <source>
        <dbReference type="ARBA" id="ARBA00049155"/>
    </source>
</evidence>
<dbReference type="SUPFAM" id="SSF56524">
    <property type="entry name" value="Oxidoreductase molybdopterin-binding domain"/>
    <property type="match status" value="1"/>
</dbReference>
<dbReference type="OrthoDB" id="432685at2759"/>
<comment type="cofactor">
    <cofactor evidence="1">
        <name>Mo-molybdopterin</name>
        <dbReference type="ChEBI" id="CHEBI:71302"/>
    </cofactor>
</comment>
<comment type="similarity">
    <text evidence="5">Belongs to the nitrate reductase family.</text>
</comment>
<evidence type="ECO:0000256" key="10">
    <source>
        <dbReference type="ARBA" id="ARBA00022630"/>
    </source>
</evidence>
<dbReference type="SUPFAM" id="SSF81296">
    <property type="entry name" value="E set domains"/>
    <property type="match status" value="1"/>
</dbReference>
<feature type="domain" description="FAD-binding FR-type" evidence="18">
    <location>
        <begin position="794"/>
        <end position="922"/>
    </location>
</feature>
<dbReference type="PROSITE" id="PS51384">
    <property type="entry name" value="FAD_FR"/>
    <property type="match status" value="1"/>
</dbReference>
<dbReference type="InterPro" id="IPR008335">
    <property type="entry name" value="Mopterin_OxRdtase_euk"/>
</dbReference>
<dbReference type="GO" id="GO:0020037">
    <property type="term" value="F:heme binding"/>
    <property type="evidence" value="ECO:0007669"/>
    <property type="project" value="TreeGrafter"/>
</dbReference>
<dbReference type="SUPFAM" id="SSF55856">
    <property type="entry name" value="Cytochrome b5-like heme/steroid binding domain"/>
    <property type="match status" value="1"/>
</dbReference>
<keyword evidence="13" id="KW-0560">Oxidoreductase</keyword>
<dbReference type="SUPFAM" id="SSF63380">
    <property type="entry name" value="Riboflavin synthase domain-like"/>
    <property type="match status" value="1"/>
</dbReference>
<dbReference type="InterPro" id="IPR036400">
    <property type="entry name" value="Cyt_B5-like_heme/steroid_sf"/>
</dbReference>
<dbReference type="SMART" id="SM01117">
    <property type="entry name" value="Cyt-b5"/>
    <property type="match status" value="1"/>
</dbReference>
<evidence type="ECO:0000256" key="3">
    <source>
        <dbReference type="ARBA" id="ARBA00001974"/>
    </source>
</evidence>
<reference evidence="19" key="1">
    <citation type="journal article" date="2020" name="Stud. Mycol.">
        <title>101 Dothideomycetes genomes: a test case for predicting lifestyles and emergence of pathogens.</title>
        <authorList>
            <person name="Haridas S."/>
            <person name="Albert R."/>
            <person name="Binder M."/>
            <person name="Bloem J."/>
            <person name="Labutti K."/>
            <person name="Salamov A."/>
            <person name="Andreopoulos B."/>
            <person name="Baker S."/>
            <person name="Barry K."/>
            <person name="Bills G."/>
            <person name="Bluhm B."/>
            <person name="Cannon C."/>
            <person name="Castanera R."/>
            <person name="Culley D."/>
            <person name="Daum C."/>
            <person name="Ezra D."/>
            <person name="Gonzalez J."/>
            <person name="Henrissat B."/>
            <person name="Kuo A."/>
            <person name="Liang C."/>
            <person name="Lipzen A."/>
            <person name="Lutzoni F."/>
            <person name="Magnuson J."/>
            <person name="Mondo S."/>
            <person name="Nolan M."/>
            <person name="Ohm R."/>
            <person name="Pangilinan J."/>
            <person name="Park H.-J."/>
            <person name="Ramirez L."/>
            <person name="Alfaro M."/>
            <person name="Sun H."/>
            <person name="Tritt A."/>
            <person name="Yoshinaga Y."/>
            <person name="Zwiers L.-H."/>
            <person name="Turgeon B."/>
            <person name="Goodwin S."/>
            <person name="Spatafora J."/>
            <person name="Crous P."/>
            <person name="Grigoriev I."/>
        </authorList>
    </citation>
    <scope>NUCLEOTIDE SEQUENCE</scope>
    <source>
        <strain evidence="19">CBS 116435</strain>
    </source>
</reference>
<dbReference type="Pfam" id="PF00970">
    <property type="entry name" value="FAD_binding_6"/>
    <property type="match status" value="2"/>
</dbReference>
<sequence>MPISQSPREEWKVTKKDHPGSTADEIEAEPDWRHDSNEHYPGFKNRHGRRAGFAGGKHEDWDPDEDFEEDKQVMQETKREVDSKDGKLTNWQDILKSEKDISLYHPEGHPYGWRYVLDYTEDEIRYKQEWPANIKKREQEKRKEEQQEKDSKSSAKKRKGDDENSQQNGDAQRKQDGAVQTSQESSGDQSEDGQEHNRSEYDKLRDTYTPHEIALLRAVQHEKDYMRNHKSNDGKGHSGIKHNRTDISLAEDDQFTPDNWIPRSKELIRLTGKHPLNCEPDLRRLFDAGFITPNEIHYVRSHGAVPRLLEEYHKLEVTPFNGKSVTFSMSDIKQDFPCINIPVLIGCDNGRRKELNMIKRTHGFNWGPGAAGCAYWKGPLLRDVLLAAGVPEDMPGEDEKRYWVNLQGADNPGSALYETSVPFEYVMDAKNDVMLAYEMNDVPLPPDHGYPLRTVIPGYVGGRQVKWLQRVWVTDRENDSYWHIWDNRFVPPFVTSQDDELGKAMFHHPDTALYEQYLNSVITRPSQGEAIQLKAINKGKTYRIQGFAFNGRGDEVKRVEVTLDGGKTWLYCIRRFPDAPIRHGKKYWTWCFWHVDVAIGDVVATKSIRVRAWDAKFVTQPEEPAWNLMGSMNNVQYLVKSEMVTDDSPHVLFRHPVEPGNGEGGWQKESTENQISNAQKKTDAPKKQFTREEIEKHDQQDDCWIVVDGKVYDATSVTQWHPGGAAPIMMHAGTVHHQTTEEFSSIHDDYAYEKLNECVLGTVTDKAMELIKRTREDQDDPDARVPSDQALLKHRWVRAILRKRDWISEDTAVYTFELPDKKRYLGLGTCQHVELGFHLRDRMLIRQYTPTRPVLPRDSGIQVSKEEDSEDLHDGYGSFRLTVKTYFPDKDQPGGAFSNILTAMPIHEEVEMRGPTGEVVYNGHGKFCINGKDRTFKRVSMVLGGTGLTPGFSLLARVVLDPEDPTEIHVVDANKAEADIILKDDLDRFIKLSKGRLKVAHVLSHPDDNWKGLTGHVTEDIIRGNLFPPERDENLVLLCGPPPMIQKAAVPAFENWGYEQGKNMFGL</sequence>
<dbReference type="InterPro" id="IPR008333">
    <property type="entry name" value="Cbr1-like_FAD-bd_dom"/>
</dbReference>
<dbReference type="GO" id="GO:0030151">
    <property type="term" value="F:molybdenum ion binding"/>
    <property type="evidence" value="ECO:0007669"/>
    <property type="project" value="InterPro"/>
</dbReference>
<dbReference type="Pfam" id="PF00173">
    <property type="entry name" value="Cyt-b5"/>
    <property type="match status" value="1"/>
</dbReference>
<dbReference type="PRINTS" id="PR00407">
    <property type="entry name" value="EUMOPTERIN"/>
</dbReference>
<dbReference type="Gene3D" id="2.40.30.10">
    <property type="entry name" value="Translation factors"/>
    <property type="match status" value="1"/>
</dbReference>
<feature type="domain" description="Cytochrome b5 heme-binding" evidence="17">
    <location>
        <begin position="686"/>
        <end position="764"/>
    </location>
</feature>
<dbReference type="EC" id="1.7.1.3" evidence="7"/>
<dbReference type="PANTHER" id="PTHR19372:SF7">
    <property type="entry name" value="SULFITE OXIDASE, MITOCHONDRIAL"/>
    <property type="match status" value="1"/>
</dbReference>
<evidence type="ECO:0000256" key="1">
    <source>
        <dbReference type="ARBA" id="ARBA00001924"/>
    </source>
</evidence>
<dbReference type="CDD" id="cd06183">
    <property type="entry name" value="cyt_b5_reduct_like"/>
    <property type="match status" value="1"/>
</dbReference>
<evidence type="ECO:0000259" key="18">
    <source>
        <dbReference type="PROSITE" id="PS51384"/>
    </source>
</evidence>
<feature type="region of interest" description="Disordered" evidence="16">
    <location>
        <begin position="1"/>
        <end position="84"/>
    </location>
</feature>
<evidence type="ECO:0000256" key="13">
    <source>
        <dbReference type="ARBA" id="ARBA00023002"/>
    </source>
</evidence>
<dbReference type="Pfam" id="PF00174">
    <property type="entry name" value="Oxidored_molyb"/>
    <property type="match status" value="1"/>
</dbReference>
<keyword evidence="20" id="KW-1185">Reference proteome</keyword>
<evidence type="ECO:0000313" key="20">
    <source>
        <dbReference type="Proteomes" id="UP000799441"/>
    </source>
</evidence>
<gene>
    <name evidence="19" type="ORF">K431DRAFT_322297</name>
</gene>
<feature type="compositionally biased region" description="Basic and acidic residues" evidence="16">
    <location>
        <begin position="193"/>
        <end position="206"/>
    </location>
</feature>
<dbReference type="InterPro" id="IPR001433">
    <property type="entry name" value="OxRdtase_FAD/NAD-bd"/>
</dbReference>
<dbReference type="GO" id="GO:0043546">
    <property type="term" value="F:molybdopterin cofactor binding"/>
    <property type="evidence" value="ECO:0007669"/>
    <property type="project" value="TreeGrafter"/>
</dbReference>
<dbReference type="GO" id="GO:0050464">
    <property type="term" value="F:nitrate reductase (NADPH) activity"/>
    <property type="evidence" value="ECO:0007669"/>
    <property type="project" value="UniProtKB-EC"/>
</dbReference>
<dbReference type="InterPro" id="IPR005066">
    <property type="entry name" value="MoCF_OxRdtse_dimer"/>
</dbReference>
<evidence type="ECO:0000256" key="2">
    <source>
        <dbReference type="ARBA" id="ARBA00001971"/>
    </source>
</evidence>
<evidence type="ECO:0000256" key="12">
    <source>
        <dbReference type="ARBA" id="ARBA00022827"/>
    </source>
</evidence>
<evidence type="ECO:0000256" key="5">
    <source>
        <dbReference type="ARBA" id="ARBA00006253"/>
    </source>
</evidence>
<dbReference type="GO" id="GO:0008482">
    <property type="term" value="F:sulfite oxidase activity"/>
    <property type="evidence" value="ECO:0007669"/>
    <property type="project" value="TreeGrafter"/>
</dbReference>
<comment type="catalytic activity">
    <reaction evidence="15">
        <text>nitrite + NADP(+) + H2O = nitrate + NADPH + H(+)</text>
        <dbReference type="Rhea" id="RHEA:19061"/>
        <dbReference type="ChEBI" id="CHEBI:15377"/>
        <dbReference type="ChEBI" id="CHEBI:15378"/>
        <dbReference type="ChEBI" id="CHEBI:16301"/>
        <dbReference type="ChEBI" id="CHEBI:17632"/>
        <dbReference type="ChEBI" id="CHEBI:57783"/>
        <dbReference type="ChEBI" id="CHEBI:58349"/>
        <dbReference type="EC" id="1.7.1.3"/>
    </reaction>
</comment>
<comment type="cofactor">
    <cofactor evidence="2">
        <name>heme</name>
        <dbReference type="ChEBI" id="CHEBI:30413"/>
    </cofactor>
</comment>
<dbReference type="InterPro" id="IPR014756">
    <property type="entry name" value="Ig_E-set"/>
</dbReference>
<keyword evidence="11" id="KW-0479">Metal-binding</keyword>
<dbReference type="InterPro" id="IPR017927">
    <property type="entry name" value="FAD-bd_FR_type"/>
</dbReference>
<dbReference type="Gene3D" id="3.90.420.10">
    <property type="entry name" value="Oxidoreductase, molybdopterin-binding domain"/>
    <property type="match status" value="1"/>
</dbReference>
<dbReference type="SUPFAM" id="SSF52343">
    <property type="entry name" value="Ferredoxin reductase-like, C-terminal NADP-linked domain"/>
    <property type="match status" value="1"/>
</dbReference>
<dbReference type="PANTHER" id="PTHR19372">
    <property type="entry name" value="SULFITE REDUCTASE"/>
    <property type="match status" value="1"/>
</dbReference>